<dbReference type="AlphaFoldDB" id="X6M124"/>
<feature type="compositionally biased region" description="Basic residues" evidence="1">
    <location>
        <begin position="1"/>
        <end position="10"/>
    </location>
</feature>
<feature type="region of interest" description="Disordered" evidence="1">
    <location>
        <begin position="1"/>
        <end position="23"/>
    </location>
</feature>
<sequence length="157" mass="18516">MFPFLNRRKSSVSSTTSSKNVDSKSHKKAFTVGSFRSAKQEEVKLYNKTAKLLCLEINMKTGNLRMKKRVETSQKKVRMHNTVITKIVRSTKNKARLVIVFDPMKHTSWDLLFEDQQVCHFFCFCCRCLCMEERMTLKKKKKKEGNTYAYVYIYDMI</sequence>
<comment type="caution">
    <text evidence="2">The sequence shown here is derived from an EMBL/GenBank/DDBJ whole genome shotgun (WGS) entry which is preliminary data.</text>
</comment>
<protein>
    <submittedName>
        <fullName evidence="2">Uncharacterized protein</fullName>
    </submittedName>
</protein>
<feature type="compositionally biased region" description="Low complexity" evidence="1">
    <location>
        <begin position="11"/>
        <end position="20"/>
    </location>
</feature>
<evidence type="ECO:0000313" key="2">
    <source>
        <dbReference type="EMBL" id="ETO07848.1"/>
    </source>
</evidence>
<evidence type="ECO:0000256" key="1">
    <source>
        <dbReference type="SAM" id="MobiDB-lite"/>
    </source>
</evidence>
<dbReference type="Proteomes" id="UP000023152">
    <property type="component" value="Unassembled WGS sequence"/>
</dbReference>
<gene>
    <name evidence="2" type="ORF">RFI_29541</name>
</gene>
<keyword evidence="3" id="KW-1185">Reference proteome</keyword>
<dbReference type="EMBL" id="ASPP01025655">
    <property type="protein sequence ID" value="ETO07848.1"/>
    <property type="molecule type" value="Genomic_DNA"/>
</dbReference>
<organism evidence="2 3">
    <name type="scientific">Reticulomyxa filosa</name>
    <dbReference type="NCBI Taxonomy" id="46433"/>
    <lineage>
        <taxon>Eukaryota</taxon>
        <taxon>Sar</taxon>
        <taxon>Rhizaria</taxon>
        <taxon>Retaria</taxon>
        <taxon>Foraminifera</taxon>
        <taxon>Monothalamids</taxon>
        <taxon>Reticulomyxidae</taxon>
        <taxon>Reticulomyxa</taxon>
    </lineage>
</organism>
<evidence type="ECO:0000313" key="3">
    <source>
        <dbReference type="Proteomes" id="UP000023152"/>
    </source>
</evidence>
<accession>X6M124</accession>
<proteinExistence type="predicted"/>
<reference evidence="2 3" key="1">
    <citation type="journal article" date="2013" name="Curr. Biol.">
        <title>The Genome of the Foraminiferan Reticulomyxa filosa.</title>
        <authorList>
            <person name="Glockner G."/>
            <person name="Hulsmann N."/>
            <person name="Schleicher M."/>
            <person name="Noegel A.A."/>
            <person name="Eichinger L."/>
            <person name="Gallinger C."/>
            <person name="Pawlowski J."/>
            <person name="Sierra R."/>
            <person name="Euteneuer U."/>
            <person name="Pillet L."/>
            <person name="Moustafa A."/>
            <person name="Platzer M."/>
            <person name="Groth M."/>
            <person name="Szafranski K."/>
            <person name="Schliwa M."/>
        </authorList>
    </citation>
    <scope>NUCLEOTIDE SEQUENCE [LARGE SCALE GENOMIC DNA]</scope>
</reference>
<name>X6M124_RETFI</name>